<dbReference type="Proteomes" id="UP001530377">
    <property type="component" value="Unassembled WGS sequence"/>
</dbReference>
<accession>A0ABD3RRI4</accession>
<protein>
    <submittedName>
        <fullName evidence="1">Uncharacterized protein</fullName>
    </submittedName>
</protein>
<evidence type="ECO:0000313" key="1">
    <source>
        <dbReference type="EMBL" id="KAL3815544.1"/>
    </source>
</evidence>
<comment type="caution">
    <text evidence="1">The sequence shown here is derived from an EMBL/GenBank/DDBJ whole genome shotgun (WGS) entry which is preliminary data.</text>
</comment>
<dbReference type="InterPro" id="IPR021259">
    <property type="entry name" value="DUF2817"/>
</dbReference>
<keyword evidence="2" id="KW-1185">Reference proteome</keyword>
<dbReference type="Pfam" id="PF10994">
    <property type="entry name" value="DUF2817"/>
    <property type="match status" value="1"/>
</dbReference>
<reference evidence="1 2" key="1">
    <citation type="submission" date="2024-10" db="EMBL/GenBank/DDBJ databases">
        <title>Updated reference genomes for cyclostephanoid diatoms.</title>
        <authorList>
            <person name="Roberts W.R."/>
            <person name="Alverson A.J."/>
        </authorList>
    </citation>
    <scope>NUCLEOTIDE SEQUENCE [LARGE SCALE GENOMIC DNA]</scope>
    <source>
        <strain evidence="1 2">AJA228-03</strain>
    </source>
</reference>
<dbReference type="EMBL" id="JALLPB020000194">
    <property type="protein sequence ID" value="KAL3815544.1"/>
    <property type="molecule type" value="Genomic_DNA"/>
</dbReference>
<proteinExistence type="predicted"/>
<organism evidence="1 2">
    <name type="scientific">Cyclostephanos tholiformis</name>
    <dbReference type="NCBI Taxonomy" id="382380"/>
    <lineage>
        <taxon>Eukaryota</taxon>
        <taxon>Sar</taxon>
        <taxon>Stramenopiles</taxon>
        <taxon>Ochrophyta</taxon>
        <taxon>Bacillariophyta</taxon>
        <taxon>Coscinodiscophyceae</taxon>
        <taxon>Thalassiosirophycidae</taxon>
        <taxon>Stephanodiscales</taxon>
        <taxon>Stephanodiscaceae</taxon>
        <taxon>Cyclostephanos</taxon>
    </lineage>
</organism>
<sequence length="232" mass="25785">MEAVLRIIGSILQQVIALGYTNAKQGLVTGQYHRPSGLSYGGGAHNSKRWENSILAVQHAIMELAGFRFDSPANLDNNCGRPLVWVDVHTGLGRYGRYSLLTKNGDKLRGGGKQPHAWMSEFMSLLERNGMGYGRSSDTGVSSGYDRTMGFINNKIMCPSPRCMGITQEFGTRPGIGVAVVLIMENMGHHLSASGRRLYADYLMWAFYPQRNSWRRKTLRGGIKMLHAILNF</sequence>
<evidence type="ECO:0000313" key="2">
    <source>
        <dbReference type="Proteomes" id="UP001530377"/>
    </source>
</evidence>
<gene>
    <name evidence="1" type="ORF">ACHAXA_004189</name>
</gene>
<name>A0ABD3RRI4_9STRA</name>
<dbReference type="AlphaFoldDB" id="A0ABD3RRI4"/>